<name>A0ABQ0KDW6_MYCNV</name>
<evidence type="ECO:0000313" key="2">
    <source>
        <dbReference type="Proteomes" id="UP000069773"/>
    </source>
</evidence>
<keyword evidence="2" id="KW-1185">Reference proteome</keyword>
<proteinExistence type="predicted"/>
<sequence>MRSADDGWDDAHTPRRSVRVPDEIWDPAVAAASAAGETITAVIRRALARYALEGGGDAEVEYRATPKDDRFDAVTNIVGAYEDVRRLYPARRWVLEERTVSGYRPAGRQRTRPRSGQ</sequence>
<gene>
    <name evidence="1" type="ORF">RMCN_0869</name>
</gene>
<comment type="caution">
    <text evidence="1">The sequence shown here is derived from an EMBL/GenBank/DDBJ whole genome shotgun (WGS) entry which is preliminary data.</text>
</comment>
<accession>A0ABQ0KDW6</accession>
<reference evidence="1 2" key="1">
    <citation type="journal article" date="2016" name="Genome Announc.">
        <title>Draft Genome Sequences of Five Rapidly Growing Mycobacterium Species, M. thermoresistibile, M. fortuitum subsp. acetamidolyticum, M. canariasense, M. brisbanense, and M. novocastrense.</title>
        <authorList>
            <person name="Katahira K."/>
            <person name="Ogura Y."/>
            <person name="Gotoh Y."/>
            <person name="Hayashi T."/>
        </authorList>
    </citation>
    <scope>NUCLEOTIDE SEQUENCE [LARGE SCALE GENOMIC DNA]</scope>
    <source>
        <strain evidence="1 2">JCM18114</strain>
    </source>
</reference>
<evidence type="ECO:0000313" key="1">
    <source>
        <dbReference type="EMBL" id="GAT07736.1"/>
    </source>
</evidence>
<dbReference type="EMBL" id="BCTA01000013">
    <property type="protein sequence ID" value="GAT07736.1"/>
    <property type="molecule type" value="Genomic_DNA"/>
</dbReference>
<protein>
    <recommendedName>
        <fullName evidence="3">Ribbon-helix-helix protein CopG domain-containing protein</fullName>
    </recommendedName>
</protein>
<evidence type="ECO:0008006" key="3">
    <source>
        <dbReference type="Google" id="ProtNLM"/>
    </source>
</evidence>
<organism evidence="1 2">
    <name type="scientific">Mycolicibacterium novocastrense</name>
    <name type="common">Mycobacterium novocastrense</name>
    <dbReference type="NCBI Taxonomy" id="59813"/>
    <lineage>
        <taxon>Bacteria</taxon>
        <taxon>Bacillati</taxon>
        <taxon>Actinomycetota</taxon>
        <taxon>Actinomycetes</taxon>
        <taxon>Mycobacteriales</taxon>
        <taxon>Mycobacteriaceae</taxon>
        <taxon>Mycolicibacterium</taxon>
    </lineage>
</organism>
<dbReference type="Proteomes" id="UP000069773">
    <property type="component" value="Unassembled WGS sequence"/>
</dbReference>